<dbReference type="CDD" id="cd17574">
    <property type="entry name" value="REC_OmpR"/>
    <property type="match status" value="1"/>
</dbReference>
<proteinExistence type="predicted"/>
<evidence type="ECO:0000256" key="1">
    <source>
        <dbReference type="ARBA" id="ARBA00022553"/>
    </source>
</evidence>
<keyword evidence="5" id="KW-0804">Transcription</keyword>
<dbReference type="GO" id="GO:0032993">
    <property type="term" value="C:protein-DNA complex"/>
    <property type="evidence" value="ECO:0007669"/>
    <property type="project" value="TreeGrafter"/>
</dbReference>
<feature type="modified residue" description="4-aspartylphosphate" evidence="6">
    <location>
        <position position="55"/>
    </location>
</feature>
<evidence type="ECO:0000259" key="10">
    <source>
        <dbReference type="PROSITE" id="PS51755"/>
    </source>
</evidence>
<dbReference type="Proteomes" id="UP000070675">
    <property type="component" value="Unassembled WGS sequence"/>
</dbReference>
<evidence type="ECO:0000256" key="4">
    <source>
        <dbReference type="ARBA" id="ARBA00023125"/>
    </source>
</evidence>
<dbReference type="InterPro" id="IPR001867">
    <property type="entry name" value="OmpR/PhoB-type_DNA-bd"/>
</dbReference>
<dbReference type="PANTHER" id="PTHR48111">
    <property type="entry name" value="REGULATOR OF RPOS"/>
    <property type="match status" value="1"/>
</dbReference>
<gene>
    <name evidence="11" type="ORF">HMPREF3192_01317</name>
</gene>
<dbReference type="GO" id="GO:0000156">
    <property type="term" value="F:phosphorelay response regulator activity"/>
    <property type="evidence" value="ECO:0007669"/>
    <property type="project" value="TreeGrafter"/>
</dbReference>
<dbReference type="SMART" id="SM00862">
    <property type="entry name" value="Trans_reg_C"/>
    <property type="match status" value="1"/>
</dbReference>
<dbReference type="InterPro" id="IPR011006">
    <property type="entry name" value="CheY-like_superfamily"/>
</dbReference>
<evidence type="ECO:0000256" key="6">
    <source>
        <dbReference type="PROSITE-ProRule" id="PRU00169"/>
    </source>
</evidence>
<keyword evidence="2" id="KW-0902">Two-component regulatory system</keyword>
<dbReference type="Gene3D" id="3.40.50.2300">
    <property type="match status" value="1"/>
</dbReference>
<sequence length="259" mass="28457">MKAHILLVEDDNDIVHSLSELLQREGMQVTSSATQNDAIRLAYDANYHFDLVLLDISLAQGNGFAACSAIKEQNPKLPIVFLTASSDEFNTVAGLAMGADDYIAKPFRPKELLARIHVILRRNRPNTESILQLKDVFIDLAKARVTKAGKDIDLSAIEYRLLLCLASKPGALVTREAMREALWDDANAYVGDNTISVYIKRLRQKLEDNPAEPELILTVRGRGYKTPAPSNAGGTNASGAFFSPERSDAHHNAGNERNA</sequence>
<feature type="DNA-binding region" description="OmpR/PhoB-type" evidence="7">
    <location>
        <begin position="128"/>
        <end position="228"/>
    </location>
</feature>
<evidence type="ECO:0000256" key="2">
    <source>
        <dbReference type="ARBA" id="ARBA00023012"/>
    </source>
</evidence>
<dbReference type="PANTHER" id="PTHR48111:SF1">
    <property type="entry name" value="TWO-COMPONENT RESPONSE REGULATOR ORR33"/>
    <property type="match status" value="1"/>
</dbReference>
<dbReference type="InterPro" id="IPR036388">
    <property type="entry name" value="WH-like_DNA-bd_sf"/>
</dbReference>
<evidence type="ECO:0000313" key="12">
    <source>
        <dbReference type="Proteomes" id="UP000070675"/>
    </source>
</evidence>
<dbReference type="InterPro" id="IPR001789">
    <property type="entry name" value="Sig_transdc_resp-reg_receiver"/>
</dbReference>
<dbReference type="SUPFAM" id="SSF52172">
    <property type="entry name" value="CheY-like"/>
    <property type="match status" value="1"/>
</dbReference>
<organism evidence="11 12">
    <name type="scientific">Atopobium deltae</name>
    <dbReference type="NCBI Taxonomy" id="1393034"/>
    <lineage>
        <taxon>Bacteria</taxon>
        <taxon>Bacillati</taxon>
        <taxon>Actinomycetota</taxon>
        <taxon>Coriobacteriia</taxon>
        <taxon>Coriobacteriales</taxon>
        <taxon>Atopobiaceae</taxon>
        <taxon>Atopobium</taxon>
    </lineage>
</organism>
<dbReference type="InterPro" id="IPR039420">
    <property type="entry name" value="WalR-like"/>
</dbReference>
<dbReference type="Pfam" id="PF00072">
    <property type="entry name" value="Response_reg"/>
    <property type="match status" value="1"/>
</dbReference>
<dbReference type="STRING" id="1393034.HMPREF3192_01317"/>
<keyword evidence="3" id="KW-0805">Transcription regulation</keyword>
<feature type="domain" description="OmpR/PhoB-type" evidence="10">
    <location>
        <begin position="128"/>
        <end position="228"/>
    </location>
</feature>
<evidence type="ECO:0000256" key="8">
    <source>
        <dbReference type="SAM" id="MobiDB-lite"/>
    </source>
</evidence>
<evidence type="ECO:0000256" key="3">
    <source>
        <dbReference type="ARBA" id="ARBA00023015"/>
    </source>
</evidence>
<dbReference type="AlphaFoldDB" id="A0A133XPU1"/>
<dbReference type="EMBL" id="LSCR01000042">
    <property type="protein sequence ID" value="KXB32948.1"/>
    <property type="molecule type" value="Genomic_DNA"/>
</dbReference>
<keyword evidence="4 7" id="KW-0238">DNA-binding</keyword>
<dbReference type="GO" id="GO:0005829">
    <property type="term" value="C:cytosol"/>
    <property type="evidence" value="ECO:0007669"/>
    <property type="project" value="TreeGrafter"/>
</dbReference>
<evidence type="ECO:0000259" key="9">
    <source>
        <dbReference type="PROSITE" id="PS50110"/>
    </source>
</evidence>
<dbReference type="Gene3D" id="6.10.250.690">
    <property type="match status" value="1"/>
</dbReference>
<dbReference type="Pfam" id="PF00486">
    <property type="entry name" value="Trans_reg_C"/>
    <property type="match status" value="1"/>
</dbReference>
<dbReference type="OrthoDB" id="9775518at2"/>
<evidence type="ECO:0000313" key="11">
    <source>
        <dbReference type="EMBL" id="KXB32948.1"/>
    </source>
</evidence>
<keyword evidence="1 6" id="KW-0597">Phosphoprotein</keyword>
<protein>
    <submittedName>
        <fullName evidence="11">Putative DNA-binding response regulator MtrA</fullName>
    </submittedName>
</protein>
<name>A0A133XPU1_9ACTN</name>
<feature type="region of interest" description="Disordered" evidence="8">
    <location>
        <begin position="226"/>
        <end position="259"/>
    </location>
</feature>
<dbReference type="CDD" id="cd00383">
    <property type="entry name" value="trans_reg_C"/>
    <property type="match status" value="1"/>
</dbReference>
<evidence type="ECO:0000256" key="5">
    <source>
        <dbReference type="ARBA" id="ARBA00023163"/>
    </source>
</evidence>
<reference evidence="12" key="1">
    <citation type="submission" date="2016-01" db="EMBL/GenBank/DDBJ databases">
        <authorList>
            <person name="Mitreva M."/>
            <person name="Pepin K.H."/>
            <person name="Mihindukulasuriya K.A."/>
            <person name="Fulton R."/>
            <person name="Fronick C."/>
            <person name="O'Laughlin M."/>
            <person name="Miner T."/>
            <person name="Herter B."/>
            <person name="Rosa B.A."/>
            <person name="Cordes M."/>
            <person name="Tomlinson C."/>
            <person name="Wollam A."/>
            <person name="Palsikar V.B."/>
            <person name="Mardis E.R."/>
            <person name="Wilson R.K."/>
        </authorList>
    </citation>
    <scope>NUCLEOTIDE SEQUENCE [LARGE SCALE GENOMIC DNA]</scope>
    <source>
        <strain evidence="12">DNF00019</strain>
    </source>
</reference>
<feature type="compositionally biased region" description="Polar residues" evidence="8">
    <location>
        <begin position="228"/>
        <end position="238"/>
    </location>
</feature>
<dbReference type="PATRIC" id="fig|1393034.3.peg.1282"/>
<accession>A0A133XPU1</accession>
<dbReference type="PROSITE" id="PS50110">
    <property type="entry name" value="RESPONSE_REGULATORY"/>
    <property type="match status" value="1"/>
</dbReference>
<dbReference type="GO" id="GO:0006355">
    <property type="term" value="P:regulation of DNA-templated transcription"/>
    <property type="evidence" value="ECO:0007669"/>
    <property type="project" value="InterPro"/>
</dbReference>
<dbReference type="SMART" id="SM00448">
    <property type="entry name" value="REC"/>
    <property type="match status" value="1"/>
</dbReference>
<dbReference type="Gene3D" id="1.10.10.10">
    <property type="entry name" value="Winged helix-like DNA-binding domain superfamily/Winged helix DNA-binding domain"/>
    <property type="match status" value="1"/>
</dbReference>
<keyword evidence="12" id="KW-1185">Reference proteome</keyword>
<comment type="caution">
    <text evidence="11">The sequence shown here is derived from an EMBL/GenBank/DDBJ whole genome shotgun (WGS) entry which is preliminary data.</text>
</comment>
<dbReference type="PROSITE" id="PS51755">
    <property type="entry name" value="OMPR_PHOB"/>
    <property type="match status" value="1"/>
</dbReference>
<feature type="domain" description="Response regulatory" evidence="9">
    <location>
        <begin position="4"/>
        <end position="120"/>
    </location>
</feature>
<dbReference type="GO" id="GO:0000976">
    <property type="term" value="F:transcription cis-regulatory region binding"/>
    <property type="evidence" value="ECO:0007669"/>
    <property type="project" value="TreeGrafter"/>
</dbReference>
<feature type="compositionally biased region" description="Basic and acidic residues" evidence="8">
    <location>
        <begin position="245"/>
        <end position="259"/>
    </location>
</feature>
<evidence type="ECO:0000256" key="7">
    <source>
        <dbReference type="PROSITE-ProRule" id="PRU01091"/>
    </source>
</evidence>
<dbReference type="RefSeq" id="WP_082715687.1">
    <property type="nucleotide sequence ID" value="NZ_KQ959516.1"/>
</dbReference>